<reference evidence="2 3" key="5">
    <citation type="journal article" date="1997" name="Virology">
        <title>Analysis of 74 kb of DNA located at the right end of the 330-kb chlorella virus PBCV-1 genome.</title>
        <authorList>
            <person name="Li Y."/>
            <person name="Lu Z."/>
            <person name="Sun L."/>
            <person name="Ropp S."/>
            <person name="Kutish G.F."/>
            <person name="Rock D.L."/>
            <person name="Van Etten J.L."/>
        </authorList>
    </citation>
    <scope>NUCLEOTIDE SEQUENCE [LARGE SCALE GENOMIC DNA]</scope>
</reference>
<dbReference type="PIR" id="T17780">
    <property type="entry name" value="T17780"/>
</dbReference>
<protein>
    <submittedName>
        <fullName evidence="2">Uncharacterized protein</fullName>
    </submittedName>
</protein>
<evidence type="ECO:0000256" key="1">
    <source>
        <dbReference type="SAM" id="MobiDB-lite"/>
    </source>
</evidence>
<dbReference type="Proteomes" id="UP000000862">
    <property type="component" value="Segment"/>
</dbReference>
<dbReference type="GeneID" id="918311"/>
<reference evidence="2 3" key="1">
    <citation type="journal article" date="1995" name="Virology">
        <title>Analysis of 45 kb of DNA located at the left end of the chlorella virus PBCV-1 genome.</title>
        <authorList>
            <person name="Lu Z."/>
            <person name="Li Y."/>
            <person name="Zhang Y."/>
            <person name="Kutish G.F."/>
            <person name="Rock D.L."/>
            <person name="Van Etten J.L."/>
        </authorList>
    </citation>
    <scope>NUCLEOTIDE SEQUENCE [LARGE SCALE GENOMIC DNA]</scope>
</reference>
<reference evidence="2 3" key="8">
    <citation type="journal article" date="2010" name="J. Virol.">
        <title>Microarray analysis of Paramecium bursaria chlorella virus 1 transcription.</title>
        <authorList>
            <person name="Yanai-Balser G.M."/>
            <person name="Duncan G.A."/>
            <person name="Eudy J.D."/>
            <person name="Wang D."/>
            <person name="Li X."/>
            <person name="Agarkova I.V."/>
            <person name="Dunigan D.D."/>
            <person name="Van Etten J.L."/>
        </authorList>
    </citation>
    <scope>NUCLEOTIDE SEQUENCE [LARGE SCALE GENOMIC DNA]</scope>
</reference>
<evidence type="ECO:0000313" key="3">
    <source>
        <dbReference type="Proteomes" id="UP000000862"/>
    </source>
</evidence>
<feature type="region of interest" description="Disordered" evidence="1">
    <location>
        <begin position="35"/>
        <end position="98"/>
    </location>
</feature>
<dbReference type="RefSeq" id="NP_048637.1">
    <property type="nucleotide sequence ID" value="NC_000852.5"/>
</dbReference>
<proteinExistence type="predicted"/>
<reference evidence="2 3" key="7">
    <citation type="journal article" date="2000" name="Virology">
        <title>Characterization of a beta-1,3-glucanase encoded by chlorella virus PBCV-1.</title>
        <authorList>
            <person name="Sun L."/>
            <person name="Gurnon J.R."/>
            <person name="Adams B.J."/>
            <person name="Graves M.V."/>
            <person name="Van Etten J.L."/>
        </authorList>
    </citation>
    <scope>NUCLEOTIDE SEQUENCE [LARGE SCALE GENOMIC DNA]</scope>
</reference>
<reference evidence="2 3" key="4">
    <citation type="journal article" date="1996" name="Virology">
        <title>Analysis of 76 kb of the chlorella virus PBCV-1 330-kb genome: map positions 182 to 258.</title>
        <authorList>
            <person name="Kutish G.F."/>
            <person name="Li Y."/>
            <person name="Lu Z."/>
            <person name="Furuta M."/>
            <person name="Rock D.L."/>
            <person name="Van Etten J.L."/>
        </authorList>
    </citation>
    <scope>NUCLEOTIDE SEQUENCE [LARGE SCALE GENOMIC DNA]</scope>
</reference>
<reference evidence="2 3" key="6">
    <citation type="journal article" date="1999" name="Virology">
        <title>Chlorella virus PBCV-1 encodes a functional homospermidine synthase.</title>
        <authorList>
            <person name="Kaiser A."/>
            <person name="Vollmert M."/>
            <person name="Tholl D."/>
            <person name="Graves M.V."/>
            <person name="Gurnon J.R."/>
            <person name="Xing W."/>
            <person name="Lisec A.D."/>
            <person name="Nickerson K.W."/>
            <person name="Van Etten J.L."/>
        </authorList>
    </citation>
    <scope>NUCLEOTIDE SEQUENCE [LARGE SCALE GENOMIC DNA]</scope>
</reference>
<dbReference type="EMBL" id="JF411744">
    <property type="protein sequence ID" value="AAC96651.1"/>
    <property type="molecule type" value="Genomic_DNA"/>
</dbReference>
<dbReference type="KEGG" id="vg:918311"/>
<name>Q84600_PBCV1</name>
<reference evidence="2 3" key="2">
    <citation type="journal article" date="1995" name="Virology">
        <title>Analysis of 43 kb of the Chlorella virus PBCV-1 330-kb genome: map positions 45 to 88.</title>
        <authorList>
            <person name="Li Y."/>
            <person name="Lu Z."/>
            <person name="Burbank D.E."/>
            <person name="Kutish G.F."/>
            <person name="Rock D.L."/>
            <person name="Van Etten J.L."/>
        </authorList>
    </citation>
    <scope>NUCLEOTIDE SEQUENCE [LARGE SCALE GENOMIC DNA]</scope>
</reference>
<keyword evidence="3" id="KW-1185">Reference proteome</keyword>
<reference evidence="2 3" key="3">
    <citation type="journal article" date="1996" name="Virology">
        <title>Analysis of 94 kb of the chlorella virus PBCV-1 330-kb genome: map positions 88 to 182.</title>
        <authorList>
            <person name="Lu Z."/>
            <person name="Li Y."/>
            <person name="Que Q."/>
            <person name="Kutish G.F."/>
            <person name="Rock D.L."/>
            <person name="Van Etten J.L."/>
        </authorList>
    </citation>
    <scope>NUCLEOTIDE SEQUENCE [LARGE SCALE GENOMIC DNA]</scope>
</reference>
<organismHost>
    <name type="scientific">Chlorella</name>
    <dbReference type="NCBI Taxonomy" id="3071"/>
</organismHost>
<evidence type="ECO:0000313" key="2">
    <source>
        <dbReference type="EMBL" id="AAC96651.1"/>
    </source>
</evidence>
<accession>Q84600</accession>
<organism evidence="2 3">
    <name type="scientific">Paramecium bursaria Chlorella virus 1</name>
    <name type="common">PBCV-1</name>
    <dbReference type="NCBI Taxonomy" id="10506"/>
    <lineage>
        <taxon>Viruses</taxon>
        <taxon>Varidnaviria</taxon>
        <taxon>Bamfordvirae</taxon>
        <taxon>Nucleocytoviricota</taxon>
        <taxon>Megaviricetes</taxon>
        <taxon>Algavirales</taxon>
        <taxon>Phycodnaviridae</taxon>
        <taxon>Chlorovirus</taxon>
        <taxon>Chlorovirus vanettense</taxon>
    </lineage>
</organism>
<sequence>MDGTTRTTRSSKLFITKFPSINVVQFRSLGQKHGVFVPNQQTDRRHRNTSHQPQCRVNPQPQCCVDPQPHRRVDPQPQCRAKNLHPRLPHRQLLNSTK</sequence>
<dbReference type="OrthoDB" id="35638at10239"/>
<feature type="compositionally biased region" description="Polar residues" evidence="1">
    <location>
        <begin position="50"/>
        <end position="61"/>
    </location>
</feature>
<gene>
    <name evidence="2" type="primary">a283L</name>
</gene>